<evidence type="ECO:0000256" key="1">
    <source>
        <dbReference type="SAM" id="MobiDB-lite"/>
    </source>
</evidence>
<proteinExistence type="predicted"/>
<accession>A0A1H1NEZ0</accession>
<dbReference type="Proteomes" id="UP000185663">
    <property type="component" value="Chromosome I"/>
</dbReference>
<keyword evidence="3" id="KW-1185">Reference proteome</keyword>
<evidence type="ECO:0000313" key="2">
    <source>
        <dbReference type="EMBL" id="SDR96979.1"/>
    </source>
</evidence>
<sequence length="75" mass="7809">MKDDAGTPLFDEAKLSTGIDPQLGDRPSAAGEGQDSAGKTAETGRGSRRARRARRIPDPSPPSGQIPATPPPDQE</sequence>
<evidence type="ECO:0000313" key="3">
    <source>
        <dbReference type="Proteomes" id="UP000185663"/>
    </source>
</evidence>
<gene>
    <name evidence="2" type="ORF">SAMN04489860_0502</name>
</gene>
<dbReference type="AlphaFoldDB" id="A0A1H1NEZ0"/>
<protein>
    <submittedName>
        <fullName evidence="2">Uncharacterized protein</fullName>
    </submittedName>
</protein>
<dbReference type="EMBL" id="LT629776">
    <property type="protein sequence ID" value="SDR96979.1"/>
    <property type="molecule type" value="Genomic_DNA"/>
</dbReference>
<name>A0A1H1NEZ0_9CELL</name>
<reference evidence="2 3" key="1">
    <citation type="submission" date="2016-10" db="EMBL/GenBank/DDBJ databases">
        <authorList>
            <person name="de Groot N.N."/>
        </authorList>
    </citation>
    <scope>NUCLEOTIDE SEQUENCE [LARGE SCALE GENOMIC DNA]</scope>
    <source>
        <strain evidence="2 3">DSM 22126</strain>
    </source>
</reference>
<feature type="compositionally biased region" description="Pro residues" evidence="1">
    <location>
        <begin position="58"/>
        <end position="75"/>
    </location>
</feature>
<dbReference type="RefSeq" id="WP_083371459.1">
    <property type="nucleotide sequence ID" value="NZ_LT629776.1"/>
</dbReference>
<feature type="region of interest" description="Disordered" evidence="1">
    <location>
        <begin position="1"/>
        <end position="75"/>
    </location>
</feature>
<organism evidence="2 3">
    <name type="scientific">Paraoerskovia marina</name>
    <dbReference type="NCBI Taxonomy" id="545619"/>
    <lineage>
        <taxon>Bacteria</taxon>
        <taxon>Bacillati</taxon>
        <taxon>Actinomycetota</taxon>
        <taxon>Actinomycetes</taxon>
        <taxon>Micrococcales</taxon>
        <taxon>Cellulomonadaceae</taxon>
        <taxon>Paraoerskovia</taxon>
    </lineage>
</organism>